<feature type="non-terminal residue" evidence="2">
    <location>
        <position position="95"/>
    </location>
</feature>
<evidence type="ECO:0000313" key="2">
    <source>
        <dbReference type="EMBL" id="KAL3269895.1"/>
    </source>
</evidence>
<dbReference type="InterPro" id="IPR055470">
    <property type="entry name" value="DUF7042"/>
</dbReference>
<organism evidence="2 3">
    <name type="scientific">Cryptolaemus montrouzieri</name>
    <dbReference type="NCBI Taxonomy" id="559131"/>
    <lineage>
        <taxon>Eukaryota</taxon>
        <taxon>Metazoa</taxon>
        <taxon>Ecdysozoa</taxon>
        <taxon>Arthropoda</taxon>
        <taxon>Hexapoda</taxon>
        <taxon>Insecta</taxon>
        <taxon>Pterygota</taxon>
        <taxon>Neoptera</taxon>
        <taxon>Endopterygota</taxon>
        <taxon>Coleoptera</taxon>
        <taxon>Polyphaga</taxon>
        <taxon>Cucujiformia</taxon>
        <taxon>Coccinelloidea</taxon>
        <taxon>Coccinellidae</taxon>
        <taxon>Scymninae</taxon>
        <taxon>Scymnini</taxon>
        <taxon>Cryptolaemus</taxon>
    </lineage>
</organism>
<keyword evidence="3" id="KW-1185">Reference proteome</keyword>
<dbReference type="Pfam" id="PF23069">
    <property type="entry name" value="DUF7042"/>
    <property type="match status" value="1"/>
</dbReference>
<gene>
    <name evidence="2" type="ORF">HHI36_008952</name>
</gene>
<evidence type="ECO:0000259" key="1">
    <source>
        <dbReference type="Pfam" id="PF23069"/>
    </source>
</evidence>
<name>A0ABD2MTV5_9CUCU</name>
<dbReference type="EMBL" id="JABFTP020000021">
    <property type="protein sequence ID" value="KAL3269895.1"/>
    <property type="molecule type" value="Genomic_DNA"/>
</dbReference>
<dbReference type="Proteomes" id="UP001516400">
    <property type="component" value="Unassembled WGS sequence"/>
</dbReference>
<comment type="caution">
    <text evidence="2">The sequence shown here is derived from an EMBL/GenBank/DDBJ whole genome shotgun (WGS) entry which is preliminary data.</text>
</comment>
<dbReference type="AlphaFoldDB" id="A0ABD2MTV5"/>
<reference evidence="2 3" key="1">
    <citation type="journal article" date="2021" name="BMC Biol.">
        <title>Horizontally acquired antibacterial genes associated with adaptive radiation of ladybird beetles.</title>
        <authorList>
            <person name="Li H.S."/>
            <person name="Tang X.F."/>
            <person name="Huang Y.H."/>
            <person name="Xu Z.Y."/>
            <person name="Chen M.L."/>
            <person name="Du X.Y."/>
            <person name="Qiu B.Y."/>
            <person name="Chen P.T."/>
            <person name="Zhang W."/>
            <person name="Slipinski A."/>
            <person name="Escalona H.E."/>
            <person name="Waterhouse R.M."/>
            <person name="Zwick A."/>
            <person name="Pang H."/>
        </authorList>
    </citation>
    <scope>NUCLEOTIDE SEQUENCE [LARGE SCALE GENOMIC DNA]</scope>
    <source>
        <strain evidence="2">SYSU2018</strain>
    </source>
</reference>
<evidence type="ECO:0000313" key="3">
    <source>
        <dbReference type="Proteomes" id="UP001516400"/>
    </source>
</evidence>
<accession>A0ABD2MTV5</accession>
<feature type="domain" description="DUF7042" evidence="1">
    <location>
        <begin position="17"/>
        <end position="94"/>
    </location>
</feature>
<dbReference type="PANTHER" id="PTHR22255:SF9">
    <property type="entry name" value="LP06548P"/>
    <property type="match status" value="1"/>
</dbReference>
<protein>
    <recommendedName>
        <fullName evidence="1">DUF7042 domain-containing protein</fullName>
    </recommendedName>
</protein>
<proteinExistence type="predicted"/>
<dbReference type="PANTHER" id="PTHR22255">
    <property type="entry name" value="LP06548P"/>
    <property type="match status" value="1"/>
</dbReference>
<sequence length="95" mass="10744">MKLYPHTLRVFSISFSVEELQCLAAWKEGSSRYLVGKIDHIHALSNEDRYRCFVYEKATSESMDDVDFRVAQSGDATCNGLSSATEGSRTMTLKR</sequence>